<dbReference type="CDD" id="cd03829">
    <property type="entry name" value="Sina"/>
    <property type="match status" value="1"/>
</dbReference>
<dbReference type="GO" id="GO:0061630">
    <property type="term" value="F:ubiquitin protein ligase activity"/>
    <property type="evidence" value="ECO:0007669"/>
    <property type="project" value="UniProtKB-EC"/>
</dbReference>
<keyword evidence="9" id="KW-0862">Zinc</keyword>
<dbReference type="PANTHER" id="PTHR33566">
    <property type="entry name" value="EN/SPM-LIKE TRANSPOSON-RELATED"/>
    <property type="match status" value="1"/>
</dbReference>
<dbReference type="PROSITE" id="PS51081">
    <property type="entry name" value="ZF_SIAH"/>
    <property type="match status" value="1"/>
</dbReference>
<dbReference type="GO" id="GO:0005737">
    <property type="term" value="C:cytoplasm"/>
    <property type="evidence" value="ECO:0007669"/>
    <property type="project" value="InterPro"/>
</dbReference>
<dbReference type="Pfam" id="PF21361">
    <property type="entry name" value="Sina_ZnF"/>
    <property type="match status" value="1"/>
</dbReference>
<dbReference type="GO" id="GO:0006511">
    <property type="term" value="P:ubiquitin-dependent protein catabolic process"/>
    <property type="evidence" value="ECO:0007669"/>
    <property type="project" value="InterPro"/>
</dbReference>
<evidence type="ECO:0000313" key="13">
    <source>
        <dbReference type="Proteomes" id="UP000322667"/>
    </source>
</evidence>
<dbReference type="Pfam" id="PF03145">
    <property type="entry name" value="Sina_TRAF"/>
    <property type="match status" value="1"/>
</dbReference>
<comment type="pathway">
    <text evidence="2">Protein modification; protein ubiquitination.</text>
</comment>
<dbReference type="SUPFAM" id="SSF55874">
    <property type="entry name" value="ATPase domain of HSP90 chaperone/DNA topoisomerase II/histidine kinase"/>
    <property type="match status" value="1"/>
</dbReference>
<dbReference type="Proteomes" id="UP000322667">
    <property type="component" value="Chromosome D11"/>
</dbReference>
<dbReference type="FunFam" id="2.60.210.10:FF:000004">
    <property type="entry name" value="E3 ubiquitin-protein ligase SINAT5-like"/>
    <property type="match status" value="1"/>
</dbReference>
<dbReference type="SUPFAM" id="SSF49599">
    <property type="entry name" value="TRAF domain-like"/>
    <property type="match status" value="1"/>
</dbReference>
<dbReference type="Gene3D" id="2.60.210.10">
    <property type="entry name" value="Apoptosis, Tumor Necrosis Factor Receptor Associated Protein 2, Chain A"/>
    <property type="match status" value="1"/>
</dbReference>
<keyword evidence="8" id="KW-0833">Ubl conjugation pathway</keyword>
<dbReference type="Gene3D" id="3.30.565.10">
    <property type="entry name" value="Histidine kinase-like ATPase, C-terminal domain"/>
    <property type="match status" value="1"/>
</dbReference>
<dbReference type="EMBL" id="CM017633">
    <property type="protein sequence ID" value="TYH41755.1"/>
    <property type="molecule type" value="Genomic_DNA"/>
</dbReference>
<proteinExistence type="inferred from homology"/>
<evidence type="ECO:0000256" key="4">
    <source>
        <dbReference type="ARBA" id="ARBA00012483"/>
    </source>
</evidence>
<evidence type="ECO:0000256" key="7">
    <source>
        <dbReference type="ARBA" id="ARBA00022771"/>
    </source>
</evidence>
<keyword evidence="6" id="KW-0479">Metal-binding</keyword>
<keyword evidence="13" id="KW-1185">Reference proteome</keyword>
<name>A0A5D2IHG8_GOSTO</name>
<dbReference type="FunFam" id="3.30.40.10:FF:000041">
    <property type="entry name" value="E3 ubiquitin-protein ligase SINAT3"/>
    <property type="match status" value="1"/>
</dbReference>
<evidence type="ECO:0000256" key="9">
    <source>
        <dbReference type="ARBA" id="ARBA00022833"/>
    </source>
</evidence>
<evidence type="ECO:0000256" key="10">
    <source>
        <dbReference type="PROSITE-ProRule" id="PRU00455"/>
    </source>
</evidence>
<dbReference type="EC" id="2.3.2.27" evidence="4"/>
<feature type="domain" description="SIAH-type" evidence="11">
    <location>
        <begin position="1626"/>
        <end position="1686"/>
    </location>
</feature>
<dbReference type="InterPro" id="IPR013010">
    <property type="entry name" value="Znf_SIAH"/>
</dbReference>
<dbReference type="GO" id="GO:0016567">
    <property type="term" value="P:protein ubiquitination"/>
    <property type="evidence" value="ECO:0007669"/>
    <property type="project" value="UniProtKB-UniPathway"/>
</dbReference>
<dbReference type="UniPathway" id="UPA00143"/>
<organism evidence="12 13">
    <name type="scientific">Gossypium tomentosum</name>
    <name type="common">Hawaiian cotton</name>
    <name type="synonym">Gossypium sandvicense</name>
    <dbReference type="NCBI Taxonomy" id="34277"/>
    <lineage>
        <taxon>Eukaryota</taxon>
        <taxon>Viridiplantae</taxon>
        <taxon>Streptophyta</taxon>
        <taxon>Embryophyta</taxon>
        <taxon>Tracheophyta</taxon>
        <taxon>Spermatophyta</taxon>
        <taxon>Magnoliopsida</taxon>
        <taxon>eudicotyledons</taxon>
        <taxon>Gunneridae</taxon>
        <taxon>Pentapetalae</taxon>
        <taxon>rosids</taxon>
        <taxon>malvids</taxon>
        <taxon>Malvales</taxon>
        <taxon>Malvaceae</taxon>
        <taxon>Malvoideae</taxon>
        <taxon>Gossypium</taxon>
    </lineage>
</organism>
<gene>
    <name evidence="12" type="ORF">ES332_D11G015300v1</name>
</gene>
<evidence type="ECO:0000313" key="12">
    <source>
        <dbReference type="EMBL" id="TYH41755.1"/>
    </source>
</evidence>
<dbReference type="InterPro" id="IPR008974">
    <property type="entry name" value="TRAF-like"/>
</dbReference>
<dbReference type="InterPro" id="IPR036890">
    <property type="entry name" value="HATPase_C_sf"/>
</dbReference>
<keyword evidence="7 10" id="KW-0863">Zinc-finger</keyword>
<dbReference type="Gene3D" id="3.30.40.10">
    <property type="entry name" value="Zinc/RING finger domain, C3HC4 (zinc finger)"/>
    <property type="match status" value="1"/>
</dbReference>
<dbReference type="InterPro" id="IPR018121">
    <property type="entry name" value="7-in-absentia-prot_TRAF-dom"/>
</dbReference>
<comment type="similarity">
    <text evidence="3">Belongs to the SINA (Seven in absentia) family.</text>
</comment>
<dbReference type="GO" id="GO:0008270">
    <property type="term" value="F:zinc ion binding"/>
    <property type="evidence" value="ECO:0007669"/>
    <property type="project" value="UniProtKB-KW"/>
</dbReference>
<protein>
    <recommendedName>
        <fullName evidence="4">RING-type E3 ubiquitin transferase</fullName>
        <ecNumber evidence="4">2.3.2.27</ecNumber>
    </recommendedName>
</protein>
<dbReference type="InterPro" id="IPR013083">
    <property type="entry name" value="Znf_RING/FYVE/PHD"/>
</dbReference>
<evidence type="ECO:0000256" key="3">
    <source>
        <dbReference type="ARBA" id="ARBA00009119"/>
    </source>
</evidence>
<keyword evidence="5" id="KW-0808">Transferase</keyword>
<reference evidence="12 13" key="1">
    <citation type="submission" date="2019-07" db="EMBL/GenBank/DDBJ databases">
        <title>WGS assembly of Gossypium tomentosum.</title>
        <authorList>
            <person name="Chen Z.J."/>
            <person name="Sreedasyam A."/>
            <person name="Ando A."/>
            <person name="Song Q."/>
            <person name="De L."/>
            <person name="Hulse-Kemp A."/>
            <person name="Ding M."/>
            <person name="Ye W."/>
            <person name="Kirkbride R."/>
            <person name="Jenkins J."/>
            <person name="Plott C."/>
            <person name="Lovell J."/>
            <person name="Lin Y.-M."/>
            <person name="Vaughn R."/>
            <person name="Liu B."/>
            <person name="Li W."/>
            <person name="Simpson S."/>
            <person name="Scheffler B."/>
            <person name="Saski C."/>
            <person name="Grover C."/>
            <person name="Hu G."/>
            <person name="Conover J."/>
            <person name="Carlson J."/>
            <person name="Shu S."/>
            <person name="Boston L."/>
            <person name="Williams M."/>
            <person name="Peterson D."/>
            <person name="Mcgee K."/>
            <person name="Jones D."/>
            <person name="Wendel J."/>
            <person name="Stelly D."/>
            <person name="Grimwood J."/>
            <person name="Schmutz J."/>
        </authorList>
    </citation>
    <scope>NUCLEOTIDE SEQUENCE [LARGE SCALE GENOMIC DNA]</scope>
    <source>
        <strain evidence="12">7179.01</strain>
    </source>
</reference>
<evidence type="ECO:0000256" key="1">
    <source>
        <dbReference type="ARBA" id="ARBA00000900"/>
    </source>
</evidence>
<sequence>MENKDHFKGLKRRLAFDDEDSGEVRRFKVLLPNGTSVGLALKDPESEISFQGFIDLIKDAYDMVKRQSGSFKRKRMIDWKNEKLCLEDINGVKTRSRIDLRRFKPHKCHILKLHDGSGKFANNFENMWDLTPDTDLLMELPEEYTFETALADLIDNSLQAVWLNDVNHRRLISVDVLESGISIFDTGPGMDNSDENSIVKWGKMGASLNRLYKQQAIGCKPPFLVPFFGMFGYGGPIASMNLGSCVEVSSKTKQSKKVYKLRLAREALLGNSGSECSWSTDGGIRDPLYEEIKESPHGSFTKVVILNPVVRNLDISKLQCKLKDIYFPYIQCDELSKVGRTITPVEFQVNGLDLTEIQGGEIATTNLHSCNGPEFTLLMRFYLKKEKISTSASGSKAPQIANARLKCIYFPIRQGKENIERILESLDAEGCGVGENFENYSRVSIRRLGRLLPDARWAILPFMDFRQRKGDQSHLLKRCCLRVKCFVETDAGFNPMPSKTDLAHHSPFSIALRNFGNRPQDKEKDVDIEIHRDGKQLTPLQLEREYREWLLLMHHRYDEEIDSGEDPPVLIVNPLNKKALGISSDVIRVHQALKRKELLWKSGQKIKVLKGAYAGCYKNNVYATIEYFLIEGFEGDSGGEARIICRPLGTENGCELSVKGGTPSLNIQDSLSLPISVIDSGKCIAINDSDWERQLEKHNQKTPSRIDLLNVKQCHWLEIDGAFPTSLTIPAGQTPPEDIVAVFRPSSFEVSKVSNYLDQKDIVKTNLEMLMKVQYRTENHRDAKHINSLRIAPSSFKGFHGLYKFALGVKLPHLFQKAGAYTFSFSTEHSRCQNYNLTITVVPSEEVGSWQLLGDTWFPSYSVRVGSCFPPLSIACYDIYDNRMSFTSIPNLKITLGMNEYLNVDVVKMKPSLSSDKLAIVIEDVMVETNGLDSIRPNYAATLMIYIQDESTSIPLECQVTPGALHRIEVSSRLPGKQLLPGFVIEQFVLEMFDVYGNHVEEGLEVQFQLDGFSIPGLIGSKHKVDNLGRIDLGGLLKVTAGYGKQVSLSILHGDKVNFKQAFQTEKRELRISSSIPEHCLAGSTLENISFEVIDSKGDVDGTFHDDEKCGQFHTLVVKSESHQIDDSIRYAFKHGCCNIASLPLPQIEGPLCFKAFHSRYTELYCDVEISLVHAPNVDTDENEVQSSDGKLMLLQNSPFFKNGNVGNLLALVKYDEGLKSELCKHGERVGKLENCLKTLNCWKTDIELYMSELQDSLEPDLVNDLDCLSTKEEITKLIEGRGHSAASTLLCSIAQGHWMDVMQDVVGVVALLGTVGSIKLSRILAEHLGEDQMVAVVCKSYEVARALEQYDHNGEIDSRLGLHAEATALSKSISGRFLVVCLEDIRPYLGGVEVNDPQRKLILPAPRLLSGNYPPGFIGYAVNLVNLEHPHIDYRTESGHGLRETLFYRLFSKVQVYETREEMENARNCITHGAVSLDGGILRKNGIMSLGFRNPEIYFPVQITNVSPERKKIMEQIKEKQLELRTTLQGINVASEKLDRARHKFNRKQKQFQKYLDNIDDAINDTVTPSTTPSQCTQRLGTPSKCHNGHTLCSTCKIRVHNRCPTCRQELGDIRCLALEKVAESLELPCKYYKLGCPEIFPYYSKLKHEGICIYRPYNCPYAGSECSVVGDIHFLVAHLRDDHKVDMHTGCTFNHRYVKSNPREVENATWMLTVFHCFGQYFCLHFEAFQLGMAPVYMAFIRFMGDETEARNYSYSLEVGANGRKLIWEGTPRSIRDSHRKVRDSHDGLIIQRNMALFFSGGDRKELKLRVTGRIWKEQQNPDANMCIPN</sequence>
<evidence type="ECO:0000256" key="5">
    <source>
        <dbReference type="ARBA" id="ARBA00022679"/>
    </source>
</evidence>
<comment type="catalytic activity">
    <reaction evidence="1">
        <text>S-ubiquitinyl-[E2 ubiquitin-conjugating enzyme]-L-cysteine + [acceptor protein]-L-lysine = [E2 ubiquitin-conjugating enzyme]-L-cysteine + N(6)-ubiquitinyl-[acceptor protein]-L-lysine.</text>
        <dbReference type="EC" id="2.3.2.27"/>
    </reaction>
</comment>
<evidence type="ECO:0000256" key="8">
    <source>
        <dbReference type="ARBA" id="ARBA00022786"/>
    </source>
</evidence>
<dbReference type="PANTHER" id="PTHR33566:SF1">
    <property type="entry name" value="EN_SPM-LIKE TRANSPOSON-RELATED"/>
    <property type="match status" value="1"/>
</dbReference>
<evidence type="ECO:0000256" key="6">
    <source>
        <dbReference type="ARBA" id="ARBA00022723"/>
    </source>
</evidence>
<accession>A0A5D2IHG8</accession>
<evidence type="ECO:0000259" key="11">
    <source>
        <dbReference type="PROSITE" id="PS51081"/>
    </source>
</evidence>
<evidence type="ECO:0000256" key="2">
    <source>
        <dbReference type="ARBA" id="ARBA00004906"/>
    </source>
</evidence>
<dbReference type="Pfam" id="PF13589">
    <property type="entry name" value="HATPase_c_3"/>
    <property type="match status" value="1"/>
</dbReference>